<evidence type="ECO:0000256" key="2">
    <source>
        <dbReference type="SAM" id="MobiDB-lite"/>
    </source>
</evidence>
<feature type="compositionally biased region" description="Low complexity" evidence="2">
    <location>
        <begin position="141"/>
        <end position="156"/>
    </location>
</feature>
<evidence type="ECO:0000313" key="4">
    <source>
        <dbReference type="EMBL" id="CAL4799266.1"/>
    </source>
</evidence>
<keyword evidence="1" id="KW-0175">Coiled coil</keyword>
<feature type="compositionally biased region" description="Basic and acidic residues" evidence="2">
    <location>
        <begin position="615"/>
        <end position="624"/>
    </location>
</feature>
<feature type="region of interest" description="Disordered" evidence="2">
    <location>
        <begin position="1"/>
        <end position="35"/>
    </location>
</feature>
<dbReference type="Proteomes" id="UP001152797">
    <property type="component" value="Unassembled WGS sequence"/>
</dbReference>
<comment type="caution">
    <text evidence="3">The sequence shown here is derived from an EMBL/GenBank/DDBJ whole genome shotgun (WGS) entry which is preliminary data.</text>
</comment>
<keyword evidence="5" id="KW-1185">Reference proteome</keyword>
<reference evidence="3" key="1">
    <citation type="submission" date="2022-10" db="EMBL/GenBank/DDBJ databases">
        <authorList>
            <person name="Chen Y."/>
            <person name="Dougan E. K."/>
            <person name="Chan C."/>
            <person name="Rhodes N."/>
            <person name="Thang M."/>
        </authorList>
    </citation>
    <scope>NUCLEOTIDE SEQUENCE</scope>
</reference>
<feature type="compositionally biased region" description="Basic and acidic residues" evidence="2">
    <location>
        <begin position="1"/>
        <end position="24"/>
    </location>
</feature>
<organism evidence="3">
    <name type="scientific">Cladocopium goreaui</name>
    <dbReference type="NCBI Taxonomy" id="2562237"/>
    <lineage>
        <taxon>Eukaryota</taxon>
        <taxon>Sar</taxon>
        <taxon>Alveolata</taxon>
        <taxon>Dinophyceae</taxon>
        <taxon>Suessiales</taxon>
        <taxon>Symbiodiniaceae</taxon>
        <taxon>Cladocopium</taxon>
    </lineage>
</organism>
<reference evidence="4 5" key="2">
    <citation type="submission" date="2024-05" db="EMBL/GenBank/DDBJ databases">
        <authorList>
            <person name="Chen Y."/>
            <person name="Shah S."/>
            <person name="Dougan E. K."/>
            <person name="Thang M."/>
            <person name="Chan C."/>
        </authorList>
    </citation>
    <scope>NUCLEOTIDE SEQUENCE [LARGE SCALE GENOMIC DNA]</scope>
</reference>
<evidence type="ECO:0000256" key="1">
    <source>
        <dbReference type="SAM" id="Coils"/>
    </source>
</evidence>
<sequence length="733" mass="83348">MKRENDTMEKEDEHSKKVDWEKDKRHGNKKPHLMSALEIKYNLASKEEKAELKKDMEKEKHAAFDKKAVKPEDVKEAAVDKTVVKEEPTAAEQKDALTKGSDAPEQKDALTKGSDAPKTFGPSKEQLKKGKEPERKKKPPVQEVVDWGASSSSEYEYYTETESESEESPPKKSRSQSPLDKRGQKKWVQKESPPLALQEAEKVAVDWHHTLEWHDNVSPQNIRALDALKDAGYQVYLCSFSGWDRAQETKRLSWKVWQGWEKQIYTTEKTGNYGKAQACYYHNIKTVFDDTWEVIDECSRWGVETYPVVSKWDEKYWEGIDTYRSFAQAVQAFLDKRLHATKKKHVWKGILKKPAAKAFPCPKGKAKAKGKKQKSTLTKGDLAKLGKLSLDERVKKVSEENQSPEEAALALKDSLTKDESAKMWSKHQTYLKAKPEERSAHEQLTKKEKGLEVVLWFLKHKKGMFFHTEASKEASETLTKGEKWVSEMKMLQEFSQEEFTMHLNSGRILWRSDPWTPGVYNYCDQGDQSKQTVLKRKNKVTAGQERELETEEDEKEFLAFWGKGALASMQEAEVAFKGQGALTKGKKDTLPKGKGKGRAKSLLALTNGEDENSKDEDKDKKTPEEEWAECLTKAQKSKEQLRVAMANLQEALDAATAAGRTSKQDRKDATLALKEAQEWEQKLKAITSKSKGGNVESAKQNIIGAVAATNKIKKEVKEFRALANRSFSKTSKN</sequence>
<dbReference type="EMBL" id="CAMXCT010005298">
    <property type="protein sequence ID" value="CAI4011954.1"/>
    <property type="molecule type" value="Genomic_DNA"/>
</dbReference>
<dbReference type="AlphaFoldDB" id="A0A9P1GIX5"/>
<proteinExistence type="predicted"/>
<dbReference type="EMBL" id="CAMXCT030005298">
    <property type="protein sequence ID" value="CAL4799266.1"/>
    <property type="molecule type" value="Genomic_DNA"/>
</dbReference>
<feature type="compositionally biased region" description="Basic and acidic residues" evidence="2">
    <location>
        <begin position="125"/>
        <end position="135"/>
    </location>
</feature>
<gene>
    <name evidence="3" type="ORF">C1SCF055_LOCUS37068</name>
</gene>
<feature type="region of interest" description="Disordered" evidence="2">
    <location>
        <begin position="580"/>
        <end position="625"/>
    </location>
</feature>
<accession>A0A9P1GIX5</accession>
<feature type="coiled-coil region" evidence="1">
    <location>
        <begin position="631"/>
        <end position="658"/>
    </location>
</feature>
<evidence type="ECO:0000313" key="5">
    <source>
        <dbReference type="Proteomes" id="UP001152797"/>
    </source>
</evidence>
<evidence type="ECO:0000313" key="3">
    <source>
        <dbReference type="EMBL" id="CAI4011954.1"/>
    </source>
</evidence>
<feature type="compositionally biased region" description="Basic and acidic residues" evidence="2">
    <location>
        <begin position="49"/>
        <end position="110"/>
    </location>
</feature>
<name>A0A9P1GIX5_9DINO</name>
<feature type="region of interest" description="Disordered" evidence="2">
    <location>
        <begin position="49"/>
        <end position="194"/>
    </location>
</feature>
<feature type="compositionally biased region" description="Acidic residues" evidence="2">
    <location>
        <begin position="157"/>
        <end position="167"/>
    </location>
</feature>
<protein>
    <submittedName>
        <fullName evidence="3">Uncharacterized protein</fullName>
    </submittedName>
</protein>
<dbReference type="EMBL" id="CAMXCT020005298">
    <property type="protein sequence ID" value="CAL1165329.1"/>
    <property type="molecule type" value="Genomic_DNA"/>
</dbReference>